<evidence type="ECO:0000256" key="2">
    <source>
        <dbReference type="ARBA" id="ARBA00009773"/>
    </source>
</evidence>
<dbReference type="RefSeq" id="WP_229121909.1">
    <property type="nucleotide sequence ID" value="NZ_CP064791.1"/>
</dbReference>
<comment type="similarity">
    <text evidence="2">Belongs to the autoinducer-2 exporter (AI-2E) (TC 2.A.86) family.</text>
</comment>
<comment type="subcellular location">
    <subcellularLocation>
        <location evidence="1">Membrane</location>
        <topology evidence="1">Multi-pass membrane protein</topology>
    </subcellularLocation>
</comment>
<dbReference type="Pfam" id="PF01594">
    <property type="entry name" value="AI-2E_transport"/>
    <property type="match status" value="1"/>
</dbReference>
<feature type="transmembrane region" description="Helical" evidence="6">
    <location>
        <begin position="12"/>
        <end position="41"/>
    </location>
</feature>
<keyword evidence="8" id="KW-1185">Reference proteome</keyword>
<evidence type="ECO:0000313" key="7">
    <source>
        <dbReference type="EMBL" id="QSG13960.1"/>
    </source>
</evidence>
<dbReference type="PANTHER" id="PTHR21716">
    <property type="entry name" value="TRANSMEMBRANE PROTEIN"/>
    <property type="match status" value="1"/>
</dbReference>
<reference evidence="7 8" key="1">
    <citation type="submission" date="2020-11" db="EMBL/GenBank/DDBJ databases">
        <title>Carbohydrate-dependent, anaerobic sulfur respiration: A novel catabolism in halophilic archaea.</title>
        <authorList>
            <person name="Sorokin D.Y."/>
            <person name="Messina E."/>
            <person name="Smedile F."/>
            <person name="La Cono V."/>
            <person name="Hallsworth J.E."/>
            <person name="Yakimov M.M."/>
        </authorList>
    </citation>
    <scope>NUCLEOTIDE SEQUENCE [LARGE SCALE GENOMIC DNA]</scope>
    <source>
        <strain evidence="7 8">HSR-Est</strain>
    </source>
</reference>
<feature type="transmembrane region" description="Helical" evidence="6">
    <location>
        <begin position="62"/>
        <end position="82"/>
    </location>
</feature>
<dbReference type="InterPro" id="IPR002549">
    <property type="entry name" value="AI-2E-like"/>
</dbReference>
<feature type="transmembrane region" description="Helical" evidence="6">
    <location>
        <begin position="184"/>
        <end position="209"/>
    </location>
</feature>
<evidence type="ECO:0000256" key="4">
    <source>
        <dbReference type="ARBA" id="ARBA00022989"/>
    </source>
</evidence>
<dbReference type="GeneID" id="68857051"/>
<dbReference type="Proteomes" id="UP000663292">
    <property type="component" value="Chromosome"/>
</dbReference>
<evidence type="ECO:0000256" key="1">
    <source>
        <dbReference type="ARBA" id="ARBA00004141"/>
    </source>
</evidence>
<keyword evidence="5 6" id="KW-0472">Membrane</keyword>
<dbReference type="PANTHER" id="PTHR21716:SF4">
    <property type="entry name" value="TRANSMEMBRANE PROTEIN 245"/>
    <property type="match status" value="1"/>
</dbReference>
<accession>A0A897NHN6</accession>
<sequence>MVRRVTVLAGLLVVLGALSTVILGAVFGTIFFAITVAYVLYPLREGLVDRGFGRRTAAAVSTTLAFVAVALVVLPVVIVLYVRRSDLTALLETVPDEVTLEGAGMTYTLTLGEISSQAAEVGESLAISIAGSTPALGFKFFLFVLLVYALLVKSDEVTSALLRPIPREYHGVVMALHERLRATLYAIYVLQAATSLGTFLVAFVLFWALGYEPAFSLAVVSGILQFVPIIGPSVLVVAIAGFEVAAGNTTGAIVVTVLGLVLIGFLPDALIRPQLAALTAKMPGSLYFIGFVGGILSIGVVGVIAGPVVVGLLAEVGTLLADERHPHLSDYRSES</sequence>
<evidence type="ECO:0000313" key="8">
    <source>
        <dbReference type="Proteomes" id="UP000663292"/>
    </source>
</evidence>
<keyword evidence="3 6" id="KW-0812">Transmembrane</keyword>
<evidence type="ECO:0000256" key="6">
    <source>
        <dbReference type="SAM" id="Phobius"/>
    </source>
</evidence>
<dbReference type="EMBL" id="CP064791">
    <property type="protein sequence ID" value="QSG13960.1"/>
    <property type="molecule type" value="Genomic_DNA"/>
</dbReference>
<feature type="transmembrane region" description="Helical" evidence="6">
    <location>
        <begin position="215"/>
        <end position="242"/>
    </location>
</feature>
<dbReference type="AlphaFoldDB" id="A0A897NHN6"/>
<name>A0A897NHN6_9EURY</name>
<feature type="transmembrane region" description="Helical" evidence="6">
    <location>
        <begin position="249"/>
        <end position="266"/>
    </location>
</feature>
<feature type="transmembrane region" description="Helical" evidence="6">
    <location>
        <begin position="286"/>
        <end position="314"/>
    </location>
</feature>
<evidence type="ECO:0000256" key="5">
    <source>
        <dbReference type="ARBA" id="ARBA00023136"/>
    </source>
</evidence>
<dbReference type="GO" id="GO:0016020">
    <property type="term" value="C:membrane"/>
    <property type="evidence" value="ECO:0007669"/>
    <property type="project" value="UniProtKB-SubCell"/>
</dbReference>
<organism evidence="7 8">
    <name type="scientific">Halapricum desulfuricans</name>
    <dbReference type="NCBI Taxonomy" id="2841257"/>
    <lineage>
        <taxon>Archaea</taxon>
        <taxon>Methanobacteriati</taxon>
        <taxon>Methanobacteriota</taxon>
        <taxon>Stenosarchaea group</taxon>
        <taxon>Halobacteria</taxon>
        <taxon>Halobacteriales</taxon>
        <taxon>Haloarculaceae</taxon>
        <taxon>Halapricum</taxon>
    </lineage>
</organism>
<proteinExistence type="inferred from homology"/>
<gene>
    <name evidence="7" type="primary">perM</name>
    <name evidence="7" type="ORF">HSEST_0411</name>
</gene>
<protein>
    <submittedName>
        <fullName evidence="7">Putative PurR-regulated permease PerM</fullName>
    </submittedName>
</protein>
<keyword evidence="4 6" id="KW-1133">Transmembrane helix</keyword>
<feature type="transmembrane region" description="Helical" evidence="6">
    <location>
        <begin position="125"/>
        <end position="151"/>
    </location>
</feature>
<evidence type="ECO:0000256" key="3">
    <source>
        <dbReference type="ARBA" id="ARBA00022692"/>
    </source>
</evidence>